<dbReference type="PANTHER" id="PTHR11058:SF9">
    <property type="entry name" value="NADH-UBIQUINONE OXIDOREDUCTASE CHAIN 3"/>
    <property type="match status" value="1"/>
</dbReference>
<comment type="similarity">
    <text evidence="2 9">Belongs to the complex I subunit 3 family.</text>
</comment>
<dbReference type="GO" id="GO:0031966">
    <property type="term" value="C:mitochondrial membrane"/>
    <property type="evidence" value="ECO:0007669"/>
    <property type="project" value="UniProtKB-SubCell"/>
</dbReference>
<dbReference type="Pfam" id="PF00507">
    <property type="entry name" value="Oxidored_q4"/>
    <property type="match status" value="1"/>
</dbReference>
<feature type="transmembrane region" description="Helical" evidence="9">
    <location>
        <begin position="87"/>
        <end position="108"/>
    </location>
</feature>
<comment type="caution">
    <text evidence="9">Lacks conserved residue(s) required for the propagation of feature annotation.</text>
</comment>
<proteinExistence type="inferred from homology"/>
<dbReference type="Gene3D" id="1.20.58.1610">
    <property type="entry name" value="NADH:ubiquinone/plastoquinone oxidoreductase, chain 3"/>
    <property type="match status" value="1"/>
</dbReference>
<dbReference type="PANTHER" id="PTHR11058">
    <property type="entry name" value="NADH-UBIQUINONE OXIDOREDUCTASE CHAIN 3"/>
    <property type="match status" value="1"/>
</dbReference>
<evidence type="ECO:0000256" key="6">
    <source>
        <dbReference type="ARBA" id="ARBA00022989"/>
    </source>
</evidence>
<dbReference type="GO" id="GO:0030964">
    <property type="term" value="C:NADH dehydrogenase complex"/>
    <property type="evidence" value="ECO:0007669"/>
    <property type="project" value="TreeGrafter"/>
</dbReference>
<dbReference type="InterPro" id="IPR000440">
    <property type="entry name" value="NADH_UbQ/plastoQ_OxRdtase_su3"/>
</dbReference>
<evidence type="ECO:0000256" key="10">
    <source>
        <dbReference type="SAM" id="MobiDB-lite"/>
    </source>
</evidence>
<feature type="transmembrane region" description="Helical" evidence="9">
    <location>
        <begin position="158"/>
        <end position="181"/>
    </location>
</feature>
<keyword evidence="9" id="KW-1278">Translocase</keyword>
<evidence type="ECO:0000256" key="3">
    <source>
        <dbReference type="ARBA" id="ARBA00021007"/>
    </source>
</evidence>
<evidence type="ECO:0000313" key="11">
    <source>
        <dbReference type="EMBL" id="ASB29427.1"/>
    </source>
</evidence>
<feature type="transmembrane region" description="Helical" evidence="9">
    <location>
        <begin position="53"/>
        <end position="75"/>
    </location>
</feature>
<dbReference type="EMBL" id="KY315997">
    <property type="protein sequence ID" value="ASB29427.1"/>
    <property type="molecule type" value="Genomic_DNA"/>
</dbReference>
<feature type="compositionally biased region" description="Polar residues" evidence="10">
    <location>
        <begin position="386"/>
        <end position="395"/>
    </location>
</feature>
<keyword evidence="9" id="KW-0679">Respiratory chain</keyword>
<keyword evidence="9" id="KW-0830">Ubiquinone</keyword>
<keyword evidence="4 9" id="KW-0813">Transport</keyword>
<evidence type="ECO:0000256" key="4">
    <source>
        <dbReference type="ARBA" id="ARBA00022448"/>
    </source>
</evidence>
<accession>A0A286QTL4</accession>
<dbReference type="InterPro" id="IPR038430">
    <property type="entry name" value="NDAH_ubi_oxred_su3_sf"/>
</dbReference>
<dbReference type="AlphaFoldDB" id="A0A286QTL4"/>
<keyword evidence="9" id="KW-0520">NAD</keyword>
<keyword evidence="9 11" id="KW-0496">Mitochondrion</keyword>
<keyword evidence="6 9" id="KW-1133">Transmembrane helix</keyword>
<feature type="transmembrane region" description="Helical" evidence="9">
    <location>
        <begin position="248"/>
        <end position="270"/>
    </location>
</feature>
<evidence type="ECO:0000256" key="2">
    <source>
        <dbReference type="ARBA" id="ARBA00008472"/>
    </source>
</evidence>
<feature type="transmembrane region" description="Helical" evidence="9">
    <location>
        <begin position="224"/>
        <end position="242"/>
    </location>
</feature>
<comment type="function">
    <text evidence="9">Core subunit of the mitochondrial membrane respiratory chain NADH dehydrogenase (Complex I) which catalyzes electron transfer from NADH through the respiratory chain, using ubiquinone as an electron acceptor. Essential for the catalytic activity of complex I.</text>
</comment>
<reference evidence="11" key="1">
    <citation type="submission" date="2016-12" db="EMBL/GenBank/DDBJ databases">
        <title>The complete mitochondrial genome of the lichenized fungus Opegrapha vulgata.</title>
        <authorList>
            <person name="Huckels G."/>
            <person name="Keepers K.G."/>
            <person name="Pogoda C.S."/>
            <person name="Tripp E.A."/>
            <person name="Lendemer J.C."/>
            <person name="Kane N.C."/>
        </authorList>
    </citation>
    <scope>NUCLEOTIDE SEQUENCE</scope>
</reference>
<evidence type="ECO:0000256" key="5">
    <source>
        <dbReference type="ARBA" id="ARBA00022692"/>
    </source>
</evidence>
<name>A0A286QTL4_9PEZI</name>
<feature type="transmembrane region" description="Helical" evidence="9">
    <location>
        <begin position="193"/>
        <end position="217"/>
    </location>
</feature>
<evidence type="ECO:0000256" key="9">
    <source>
        <dbReference type="RuleBase" id="RU003640"/>
    </source>
</evidence>
<evidence type="ECO:0000256" key="7">
    <source>
        <dbReference type="ARBA" id="ARBA00023136"/>
    </source>
</evidence>
<dbReference type="GO" id="GO:0008137">
    <property type="term" value="F:NADH dehydrogenase (ubiquinone) activity"/>
    <property type="evidence" value="ECO:0007669"/>
    <property type="project" value="UniProtKB-UniRule"/>
</dbReference>
<comment type="catalytic activity">
    <reaction evidence="8 9">
        <text>a ubiquinone + NADH + 5 H(+)(in) = a ubiquinol + NAD(+) + 4 H(+)(out)</text>
        <dbReference type="Rhea" id="RHEA:29091"/>
        <dbReference type="Rhea" id="RHEA-COMP:9565"/>
        <dbReference type="Rhea" id="RHEA-COMP:9566"/>
        <dbReference type="ChEBI" id="CHEBI:15378"/>
        <dbReference type="ChEBI" id="CHEBI:16389"/>
        <dbReference type="ChEBI" id="CHEBI:17976"/>
        <dbReference type="ChEBI" id="CHEBI:57540"/>
        <dbReference type="ChEBI" id="CHEBI:57945"/>
        <dbReference type="EC" id="7.1.1.2"/>
    </reaction>
</comment>
<dbReference type="GeneID" id="33942347"/>
<sequence>MSSTMFFIVVTSILSFVLLLANFVFAPHNPYREKKTPFECGYHSFLAQSRTQFTISFFIFGLLFLLFDLEIVMIYPLTVSGYINEGYGFIVIILFVLILALGFIFELGKKALKIDSKQISNLLLSVSFKSHNFVNSSLQSNIFSFIVMKMLKFAIKKIKLYILASTLTWLKSHIFCATSTYVKKVFKDTSANFIQLIFYWGIINTLNFIATFMYLIMYDLRKNIVGGIVLLFVLSFSIENSVFLTNFLIKICLLGLLLYIHTNCVIPYYYRNVPNIWLNMFVIISFSFIICCVVLVYWDIFYMFECIINQMLDLVYGLILKATGGNESDSNFPGSSKQNPKGPGGPDPDPDPDNPISYGHNKQKRKRSKESEEKETEKKTPVTYYQRANPSPVTADNMTIEELTEERNKDPLRGMDIENMNKMQLISLRDKMTAQAQKYRGRLNKSRWAEHHKTLTELQLEYCIRKRDRLSYEVKRSTGQEEW</sequence>
<feature type="compositionally biased region" description="Basic and acidic residues" evidence="10">
    <location>
        <begin position="369"/>
        <end position="380"/>
    </location>
</feature>
<feature type="region of interest" description="Disordered" evidence="10">
    <location>
        <begin position="328"/>
        <end position="395"/>
    </location>
</feature>
<comment type="subcellular location">
    <subcellularLocation>
        <location evidence="1">Membrane</location>
    </subcellularLocation>
    <subcellularLocation>
        <location evidence="9">Mitochondrion membrane</location>
        <topology evidence="9">Multi-pass membrane protein</topology>
    </subcellularLocation>
</comment>
<dbReference type="EC" id="7.1.1.2" evidence="9"/>
<keyword evidence="9" id="KW-0249">Electron transport</keyword>
<organism evidence="11">
    <name type="scientific">Opegrapha vulgata</name>
    <dbReference type="NCBI Taxonomy" id="543791"/>
    <lineage>
        <taxon>Eukaryota</taxon>
        <taxon>Fungi</taxon>
        <taxon>Dikarya</taxon>
        <taxon>Ascomycota</taxon>
        <taxon>Pezizomycotina</taxon>
        <taxon>Arthoniomycetes</taxon>
        <taxon>Arthoniales</taxon>
        <taxon>Opegraphaceae</taxon>
        <taxon>Opegrapha</taxon>
    </lineage>
</organism>
<geneLocation type="mitochondrion" evidence="11"/>
<dbReference type="RefSeq" id="YP_009424483.1">
    <property type="nucleotide sequence ID" value="NC_035825.1"/>
</dbReference>
<keyword evidence="7 9" id="KW-0472">Membrane</keyword>
<keyword evidence="5 9" id="KW-0812">Transmembrane</keyword>
<feature type="compositionally biased region" description="Polar residues" evidence="10">
    <location>
        <begin position="328"/>
        <end position="338"/>
    </location>
</feature>
<feature type="transmembrane region" description="Helical" evidence="9">
    <location>
        <begin position="6"/>
        <end position="25"/>
    </location>
</feature>
<protein>
    <recommendedName>
        <fullName evidence="3 9">NADH-ubiquinone oxidoreductase chain 3</fullName>
        <ecNumber evidence="9">7.1.1.2</ecNumber>
    </recommendedName>
</protein>
<feature type="transmembrane region" description="Helical" evidence="9">
    <location>
        <begin position="277"/>
        <end position="298"/>
    </location>
</feature>
<evidence type="ECO:0000256" key="1">
    <source>
        <dbReference type="ARBA" id="ARBA00004370"/>
    </source>
</evidence>
<gene>
    <name evidence="11" type="primary">nad3</name>
</gene>
<evidence type="ECO:0000256" key="8">
    <source>
        <dbReference type="ARBA" id="ARBA00049551"/>
    </source>
</evidence>